<dbReference type="InterPro" id="IPR013749">
    <property type="entry name" value="PM/HMP-P_kinase-1"/>
</dbReference>
<dbReference type="GO" id="GO:0005524">
    <property type="term" value="F:ATP binding"/>
    <property type="evidence" value="ECO:0007669"/>
    <property type="project" value="UniProtKB-KW"/>
</dbReference>
<dbReference type="Proteomes" id="UP000516349">
    <property type="component" value="Chromosome"/>
</dbReference>
<dbReference type="UniPathway" id="UPA00060">
    <property type="reaction ID" value="UER00138"/>
</dbReference>
<gene>
    <name evidence="8" type="primary">thiD</name>
    <name evidence="8" type="ORF">JGUZn3_18260</name>
</gene>
<keyword evidence="5 8" id="KW-0418">Kinase</keyword>
<name>A0A7H1NTD0_9PROT</name>
<dbReference type="Gene3D" id="3.40.1190.20">
    <property type="match status" value="1"/>
</dbReference>
<dbReference type="CDD" id="cd01169">
    <property type="entry name" value="HMPP_kinase"/>
    <property type="match status" value="1"/>
</dbReference>
<dbReference type="GO" id="GO:0008972">
    <property type="term" value="F:phosphomethylpyrimidine kinase activity"/>
    <property type="evidence" value="ECO:0007669"/>
    <property type="project" value="InterPro"/>
</dbReference>
<dbReference type="Pfam" id="PF08543">
    <property type="entry name" value="Phos_pyr_kin"/>
    <property type="match status" value="1"/>
</dbReference>
<keyword evidence="4" id="KW-0547">Nucleotide-binding</keyword>
<dbReference type="EMBL" id="CP060244">
    <property type="protein sequence ID" value="QNT79040.1"/>
    <property type="molecule type" value="Genomic_DNA"/>
</dbReference>
<dbReference type="EC" id="2.7.1.49" evidence="2"/>
<dbReference type="GO" id="GO:0009228">
    <property type="term" value="P:thiamine biosynthetic process"/>
    <property type="evidence" value="ECO:0007669"/>
    <property type="project" value="InterPro"/>
</dbReference>
<dbReference type="AlphaFoldDB" id="A0A7H1NTD0"/>
<dbReference type="GO" id="GO:0005829">
    <property type="term" value="C:cytosol"/>
    <property type="evidence" value="ECO:0007669"/>
    <property type="project" value="TreeGrafter"/>
</dbReference>
<dbReference type="FunFam" id="3.40.1190.20:FF:000003">
    <property type="entry name" value="Phosphomethylpyrimidine kinase ThiD"/>
    <property type="match status" value="1"/>
</dbReference>
<dbReference type="GO" id="GO:0009229">
    <property type="term" value="P:thiamine diphosphate biosynthetic process"/>
    <property type="evidence" value="ECO:0007669"/>
    <property type="project" value="UniProtKB-UniPathway"/>
</dbReference>
<organism evidence="8 9">
    <name type="scientific">Entomobacter blattae</name>
    <dbReference type="NCBI Taxonomy" id="2762277"/>
    <lineage>
        <taxon>Bacteria</taxon>
        <taxon>Pseudomonadati</taxon>
        <taxon>Pseudomonadota</taxon>
        <taxon>Alphaproteobacteria</taxon>
        <taxon>Acetobacterales</taxon>
        <taxon>Acetobacteraceae</taxon>
        <taxon>Entomobacter</taxon>
    </lineage>
</organism>
<evidence type="ECO:0000256" key="6">
    <source>
        <dbReference type="ARBA" id="ARBA00022840"/>
    </source>
</evidence>
<evidence type="ECO:0000256" key="4">
    <source>
        <dbReference type="ARBA" id="ARBA00022741"/>
    </source>
</evidence>
<dbReference type="GO" id="GO:0008902">
    <property type="term" value="F:hydroxymethylpyrimidine kinase activity"/>
    <property type="evidence" value="ECO:0007669"/>
    <property type="project" value="UniProtKB-EC"/>
</dbReference>
<evidence type="ECO:0000256" key="1">
    <source>
        <dbReference type="ARBA" id="ARBA00004948"/>
    </source>
</evidence>
<proteinExistence type="predicted"/>
<evidence type="ECO:0000256" key="2">
    <source>
        <dbReference type="ARBA" id="ARBA00012135"/>
    </source>
</evidence>
<comment type="pathway">
    <text evidence="1">Cofactor biosynthesis; thiamine diphosphate biosynthesis.</text>
</comment>
<dbReference type="SUPFAM" id="SSF53613">
    <property type="entry name" value="Ribokinase-like"/>
    <property type="match status" value="1"/>
</dbReference>
<dbReference type="NCBIfam" id="TIGR00097">
    <property type="entry name" value="HMP-P_kinase"/>
    <property type="match status" value="1"/>
</dbReference>
<dbReference type="InterPro" id="IPR029056">
    <property type="entry name" value="Ribokinase-like"/>
</dbReference>
<keyword evidence="6" id="KW-0067">ATP-binding</keyword>
<dbReference type="KEGG" id="ebla:JGUZn3_18260"/>
<evidence type="ECO:0000313" key="9">
    <source>
        <dbReference type="Proteomes" id="UP000516349"/>
    </source>
</evidence>
<keyword evidence="3 8" id="KW-0808">Transferase</keyword>
<dbReference type="RefSeq" id="WP_203413240.1">
    <property type="nucleotide sequence ID" value="NZ_CP060244.1"/>
</dbReference>
<protein>
    <recommendedName>
        <fullName evidence="2">hydroxymethylpyrimidine kinase</fullName>
        <ecNumber evidence="2">2.7.1.49</ecNumber>
    </recommendedName>
</protein>
<evidence type="ECO:0000256" key="5">
    <source>
        <dbReference type="ARBA" id="ARBA00022777"/>
    </source>
</evidence>
<evidence type="ECO:0000313" key="8">
    <source>
        <dbReference type="EMBL" id="QNT79040.1"/>
    </source>
</evidence>
<dbReference type="PANTHER" id="PTHR20858:SF17">
    <property type="entry name" value="HYDROXYMETHYLPYRIMIDINE_PHOSPHOMETHYLPYRIMIDINE KINASE THI20-RELATED"/>
    <property type="match status" value="1"/>
</dbReference>
<dbReference type="InterPro" id="IPR004399">
    <property type="entry name" value="HMP/HMP-P_kinase_dom"/>
</dbReference>
<reference evidence="8 9" key="1">
    <citation type="submission" date="2020-08" db="EMBL/GenBank/DDBJ databases">
        <title>Complete genome sequence of Entomobacter blattae G55GP.</title>
        <authorList>
            <person name="Poehlein A."/>
            <person name="Guzman J."/>
            <person name="Daniel R."/>
            <person name="Vilcinskas A."/>
        </authorList>
    </citation>
    <scope>NUCLEOTIDE SEQUENCE [LARGE SCALE GENOMIC DNA]</scope>
    <source>
        <strain evidence="8 9">G55GP</strain>
    </source>
</reference>
<evidence type="ECO:0000256" key="3">
    <source>
        <dbReference type="ARBA" id="ARBA00022679"/>
    </source>
</evidence>
<accession>A0A7H1NTD0</accession>
<sequence length="265" mass="27945">MRGRVLVIAGSDSGGGAGIQADIKTITMLNGYAATALTALTAQNTLGVQEVFPVPPTFVKRQLLSVLDDIGADAIKIGMLHSVEIVEVVAKTLSQTLYSSIPLIIDPVMQAKGGDALLQKEALERFCNLLLTRAFLLTPNIPEAEILVGFSIKTPDDMKQAALRLHERGVKRVLVKGGHLAGDHLVDLLLTEEGIVEFTGERIPSRHTHGTGCTLASAISIGLAQGLSVTEAVKRARTYLIKALKTAPGYGAGAGPINHSITIEG</sequence>
<evidence type="ECO:0000259" key="7">
    <source>
        <dbReference type="Pfam" id="PF08543"/>
    </source>
</evidence>
<dbReference type="PANTHER" id="PTHR20858">
    <property type="entry name" value="PHOSPHOMETHYLPYRIMIDINE KINASE"/>
    <property type="match status" value="1"/>
</dbReference>
<feature type="domain" description="Pyridoxamine kinase/Phosphomethylpyrimidine kinase" evidence="7">
    <location>
        <begin position="12"/>
        <end position="258"/>
    </location>
</feature>
<keyword evidence="9" id="KW-1185">Reference proteome</keyword>